<dbReference type="FunCoup" id="A0A7E6CZC7">
    <property type="interactions" value="2"/>
</dbReference>
<evidence type="ECO:0000313" key="6">
    <source>
        <dbReference type="RefSeq" id="XP_035872252.1"/>
    </source>
</evidence>
<proteinExistence type="inferred from homology"/>
<protein>
    <submittedName>
        <fullName evidence="6">Testis-expressed protein 13D-like</fullName>
    </submittedName>
</protein>
<keyword evidence="2" id="KW-0175">Coiled coil</keyword>
<comment type="similarity">
    <text evidence="1">Belongs to the TEX13 family.</text>
</comment>
<feature type="region of interest" description="Disordered" evidence="3">
    <location>
        <begin position="252"/>
        <end position="289"/>
    </location>
</feature>
<gene>
    <name evidence="6" type="primary">LOC118498397</name>
</gene>
<sequence length="289" mass="33383">MALALGDAKSGFRYSDVLLFINEEVLSNGGGPDFYVAFRERPWDEIEDRLQAILTDPQVPFTFKRACAWSALALGVRVAARQREQRARRVRRLQEQVQEQETASRSLAFQLQRLRKERDLLVLQLRRARENLQQTLDQREVVRWQLLQAERRLQMESQAKRLSHATWPPNVQERNQVLPKRWRRRLDAGSQKVTQMATQTASATGVLYMPGFPDPQMPTGVFYPSGTCPAVGFQEGVALQCYQWSQRQEEGPVGPYFINPSGHSQSQENPTSRNRNLRDRCPVYQKKPM</sequence>
<dbReference type="GeneID" id="118498397"/>
<dbReference type="KEGG" id="pdic:118498397"/>
<dbReference type="PANTHER" id="PTHR23111:SF103">
    <property type="entry name" value="TEX13 FAMILY MEMBER C3-RELATED"/>
    <property type="match status" value="1"/>
</dbReference>
<feature type="compositionally biased region" description="Polar residues" evidence="3">
    <location>
        <begin position="261"/>
        <end position="274"/>
    </location>
</feature>
<evidence type="ECO:0000313" key="5">
    <source>
        <dbReference type="Proteomes" id="UP000504628"/>
    </source>
</evidence>
<organism evidence="5 6">
    <name type="scientific">Phyllostomus discolor</name>
    <name type="common">pale spear-nosed bat</name>
    <dbReference type="NCBI Taxonomy" id="89673"/>
    <lineage>
        <taxon>Eukaryota</taxon>
        <taxon>Metazoa</taxon>
        <taxon>Chordata</taxon>
        <taxon>Craniata</taxon>
        <taxon>Vertebrata</taxon>
        <taxon>Euteleostomi</taxon>
        <taxon>Mammalia</taxon>
        <taxon>Eutheria</taxon>
        <taxon>Laurasiatheria</taxon>
        <taxon>Chiroptera</taxon>
        <taxon>Yangochiroptera</taxon>
        <taxon>Phyllostomidae</taxon>
        <taxon>Phyllostominae</taxon>
        <taxon>Phyllostomus</taxon>
    </lineage>
</organism>
<evidence type="ECO:0000256" key="2">
    <source>
        <dbReference type="SAM" id="Coils"/>
    </source>
</evidence>
<feature type="coiled-coil region" evidence="2">
    <location>
        <begin position="83"/>
        <end position="138"/>
    </location>
</feature>
<evidence type="ECO:0000259" key="4">
    <source>
        <dbReference type="Pfam" id="PF15186"/>
    </source>
</evidence>
<dbReference type="InterPro" id="IPR028193">
    <property type="entry name" value="TEX13A-D_N"/>
</dbReference>
<name>A0A7E6CZC7_9CHIR</name>
<evidence type="ECO:0000256" key="3">
    <source>
        <dbReference type="SAM" id="MobiDB-lite"/>
    </source>
</evidence>
<dbReference type="OrthoDB" id="9569428at2759"/>
<dbReference type="Pfam" id="PF15186">
    <property type="entry name" value="TEX13"/>
    <property type="match status" value="1"/>
</dbReference>
<feature type="domain" description="Testis-expressed protein 13 A-D N-terminal" evidence="4">
    <location>
        <begin position="6"/>
        <end position="150"/>
    </location>
</feature>
<reference evidence="6" key="1">
    <citation type="submission" date="2025-08" db="UniProtKB">
        <authorList>
            <consortium name="RefSeq"/>
        </authorList>
    </citation>
    <scope>IDENTIFICATION</scope>
    <source>
        <tissue evidence="6">Muscle</tissue>
    </source>
</reference>
<evidence type="ECO:0000256" key="1">
    <source>
        <dbReference type="ARBA" id="ARBA00008287"/>
    </source>
</evidence>
<keyword evidence="5" id="KW-1185">Reference proteome</keyword>
<dbReference type="AlphaFoldDB" id="A0A7E6CZC7"/>
<dbReference type="InParanoid" id="A0A7E6CZC7"/>
<dbReference type="RefSeq" id="XP_035872252.1">
    <property type="nucleotide sequence ID" value="XM_036016359.1"/>
</dbReference>
<dbReference type="PANTHER" id="PTHR23111">
    <property type="entry name" value="ZINC FINGER PROTEIN"/>
    <property type="match status" value="1"/>
</dbReference>
<accession>A0A7E6CZC7</accession>
<dbReference type="Proteomes" id="UP000504628">
    <property type="component" value="Chromosome X"/>
</dbReference>
<dbReference type="GO" id="GO:0003729">
    <property type="term" value="F:mRNA binding"/>
    <property type="evidence" value="ECO:0007669"/>
    <property type="project" value="TreeGrafter"/>
</dbReference>